<evidence type="ECO:0000256" key="14">
    <source>
        <dbReference type="ARBA" id="ARBA00023284"/>
    </source>
</evidence>
<evidence type="ECO:0000256" key="7">
    <source>
        <dbReference type="ARBA" id="ARBA00022692"/>
    </source>
</evidence>
<keyword evidence="9" id="KW-0665">Pyrimidine biosynthesis</keyword>
<dbReference type="Proteomes" id="UP000176609">
    <property type="component" value="Unassembled WGS sequence"/>
</dbReference>
<accession>A0A1F6AMZ7</accession>
<dbReference type="InterPro" id="IPR044698">
    <property type="entry name" value="VKOR/LTO1"/>
</dbReference>
<dbReference type="Pfam" id="PF01180">
    <property type="entry name" value="DHO_dh"/>
    <property type="match status" value="1"/>
</dbReference>
<feature type="transmembrane region" description="Helical" evidence="15">
    <location>
        <begin position="56"/>
        <end position="77"/>
    </location>
</feature>
<protein>
    <recommendedName>
        <fullName evidence="16">Vitamin K epoxide reductase domain-containing protein</fullName>
    </recommendedName>
</protein>
<evidence type="ECO:0000256" key="8">
    <source>
        <dbReference type="ARBA" id="ARBA00022719"/>
    </source>
</evidence>
<dbReference type="InterPro" id="IPR005720">
    <property type="entry name" value="Dihydroorotate_DH_cat"/>
</dbReference>
<dbReference type="CDD" id="cd12916">
    <property type="entry name" value="VKOR_1"/>
    <property type="match status" value="1"/>
</dbReference>
<evidence type="ECO:0000313" key="18">
    <source>
        <dbReference type="Proteomes" id="UP000176609"/>
    </source>
</evidence>
<keyword evidence="5" id="KW-0285">Flavoprotein</keyword>
<dbReference type="InterPro" id="IPR050074">
    <property type="entry name" value="DHO_dehydrogenase"/>
</dbReference>
<keyword evidence="13" id="KW-1015">Disulfide bond</keyword>
<dbReference type="GO" id="GO:0005737">
    <property type="term" value="C:cytoplasm"/>
    <property type="evidence" value="ECO:0007669"/>
    <property type="project" value="InterPro"/>
</dbReference>
<name>A0A1F6AMZ7_9BACT</name>
<dbReference type="Pfam" id="PF07884">
    <property type="entry name" value="VKOR"/>
    <property type="match status" value="1"/>
</dbReference>
<feature type="transmembrane region" description="Helical" evidence="15">
    <location>
        <begin position="89"/>
        <end position="109"/>
    </location>
</feature>
<feature type="transmembrane region" description="Helical" evidence="15">
    <location>
        <begin position="115"/>
        <end position="138"/>
    </location>
</feature>
<dbReference type="GO" id="GO:0006207">
    <property type="term" value="P:'de novo' pyrimidine nucleobase biosynthetic process"/>
    <property type="evidence" value="ECO:0007669"/>
    <property type="project" value="TreeGrafter"/>
</dbReference>
<evidence type="ECO:0000256" key="5">
    <source>
        <dbReference type="ARBA" id="ARBA00022630"/>
    </source>
</evidence>
<evidence type="ECO:0000256" key="12">
    <source>
        <dbReference type="ARBA" id="ARBA00023136"/>
    </source>
</evidence>
<dbReference type="GO" id="GO:0048038">
    <property type="term" value="F:quinone binding"/>
    <property type="evidence" value="ECO:0007669"/>
    <property type="project" value="UniProtKB-KW"/>
</dbReference>
<comment type="pathway">
    <text evidence="3">Pyrimidine metabolism; UMP biosynthesis via de novo pathway.</text>
</comment>
<keyword evidence="14" id="KW-0676">Redox-active center</keyword>
<evidence type="ECO:0000256" key="1">
    <source>
        <dbReference type="ARBA" id="ARBA00001917"/>
    </source>
</evidence>
<evidence type="ECO:0000256" key="4">
    <source>
        <dbReference type="ARBA" id="ARBA00006214"/>
    </source>
</evidence>
<evidence type="ECO:0000256" key="6">
    <source>
        <dbReference type="ARBA" id="ARBA00022643"/>
    </source>
</evidence>
<feature type="domain" description="Vitamin K epoxide reductase" evidence="16">
    <location>
        <begin position="2"/>
        <end position="142"/>
    </location>
</feature>
<dbReference type="SMART" id="SM00756">
    <property type="entry name" value="VKc"/>
    <property type="match status" value="1"/>
</dbReference>
<evidence type="ECO:0000256" key="2">
    <source>
        <dbReference type="ARBA" id="ARBA00004141"/>
    </source>
</evidence>
<gene>
    <name evidence="17" type="ORF">A2960_06015</name>
</gene>
<evidence type="ECO:0000256" key="3">
    <source>
        <dbReference type="ARBA" id="ARBA00004725"/>
    </source>
</evidence>
<organism evidence="17 18">
    <name type="scientific">Candidatus Gottesmanbacteria bacterium RIFCSPLOWO2_01_FULL_39_12b</name>
    <dbReference type="NCBI Taxonomy" id="1798388"/>
    <lineage>
        <taxon>Bacteria</taxon>
        <taxon>Candidatus Gottesmaniibacteriota</taxon>
    </lineage>
</organism>
<evidence type="ECO:0000256" key="13">
    <source>
        <dbReference type="ARBA" id="ARBA00023157"/>
    </source>
</evidence>
<dbReference type="InterPro" id="IPR038354">
    <property type="entry name" value="VKOR_sf"/>
</dbReference>
<evidence type="ECO:0000256" key="11">
    <source>
        <dbReference type="ARBA" id="ARBA00023002"/>
    </source>
</evidence>
<comment type="caution">
    <text evidence="17">The sequence shown here is derived from an EMBL/GenBank/DDBJ whole genome shotgun (WGS) entry which is preliminary data.</text>
</comment>
<sequence>MKKYFYLTILILAIAGVLDSAYLTYEHYVNSIPFCSTYFPFLDCGKVLRSQYSQVYGIPLAVLGLIHYFFLTVIIFITIIMSGRTRFRWILGYILIVQSAIGALVSVYLMYLQIFLIGSICLYCTLSAIISMTLFLLVQWKLSLERKEFFILTSGLIYQKIIKPVLFLINAEIIHETITTIGEILGMVGPAKWFIQYLMKTENPSLRQKIAGIDFPAPIGLSAGFDYEAKLTQILPSLGFGFGTVGTITNLPYEGNPPPLLGRLPKSRSLMVNKGFKNMGAKKIIEKLGKYNFDIPIGISIGRTNSRKLITLDESIIDIISAFSLFEKSSVKHAYYELNISCPNLYGSISFYPPGYLNLLLKALAKLDVKRPVFVKMPIEKSDEDVFKMLKVIVEFKFIKGVIFGNLQKDRKDPSLDQEEVRKFPVGNFSGKPCEKRSNELIKLCYKKYGKRLIIIGCGGVFSAEDAYQKI</sequence>
<dbReference type="PANTHER" id="PTHR48109">
    <property type="entry name" value="DIHYDROOROTATE DEHYDROGENASE (QUINONE), MITOCHONDRIAL-RELATED"/>
    <property type="match status" value="1"/>
</dbReference>
<reference evidence="17 18" key="1">
    <citation type="journal article" date="2016" name="Nat. Commun.">
        <title>Thousands of microbial genomes shed light on interconnected biogeochemical processes in an aquifer system.</title>
        <authorList>
            <person name="Anantharaman K."/>
            <person name="Brown C.T."/>
            <person name="Hug L.A."/>
            <person name="Sharon I."/>
            <person name="Castelle C.J."/>
            <person name="Probst A.J."/>
            <person name="Thomas B.C."/>
            <person name="Singh A."/>
            <person name="Wilkins M.J."/>
            <person name="Karaoz U."/>
            <person name="Brodie E.L."/>
            <person name="Williams K.H."/>
            <person name="Hubbard S.S."/>
            <person name="Banfield J.F."/>
        </authorList>
    </citation>
    <scope>NUCLEOTIDE SEQUENCE [LARGE SCALE GENOMIC DNA]</scope>
</reference>
<comment type="subcellular location">
    <subcellularLocation>
        <location evidence="2">Membrane</location>
        <topology evidence="2">Multi-pass membrane protein</topology>
    </subcellularLocation>
</comment>
<keyword evidence="6" id="KW-0288">FMN</keyword>
<dbReference type="InterPro" id="IPR012932">
    <property type="entry name" value="VKOR"/>
</dbReference>
<keyword evidence="7 15" id="KW-0812">Transmembrane</keyword>
<keyword evidence="12 15" id="KW-0472">Membrane</keyword>
<evidence type="ECO:0000256" key="9">
    <source>
        <dbReference type="ARBA" id="ARBA00022975"/>
    </source>
</evidence>
<comment type="cofactor">
    <cofactor evidence="1">
        <name>FMN</name>
        <dbReference type="ChEBI" id="CHEBI:58210"/>
    </cofactor>
</comment>
<dbReference type="Gene3D" id="1.20.1440.130">
    <property type="entry name" value="VKOR domain"/>
    <property type="match status" value="1"/>
</dbReference>
<dbReference type="GO" id="GO:0009220">
    <property type="term" value="P:pyrimidine ribonucleotide biosynthetic process"/>
    <property type="evidence" value="ECO:0007669"/>
    <property type="project" value="TreeGrafter"/>
</dbReference>
<evidence type="ECO:0000256" key="10">
    <source>
        <dbReference type="ARBA" id="ARBA00022989"/>
    </source>
</evidence>
<dbReference type="GO" id="GO:0005886">
    <property type="term" value="C:plasma membrane"/>
    <property type="evidence" value="ECO:0007669"/>
    <property type="project" value="TreeGrafter"/>
</dbReference>
<comment type="similarity">
    <text evidence="4">Belongs to the VKOR family.</text>
</comment>
<dbReference type="SUPFAM" id="SSF51395">
    <property type="entry name" value="FMN-linked oxidoreductases"/>
    <property type="match status" value="1"/>
</dbReference>
<dbReference type="PANTHER" id="PTHR48109:SF4">
    <property type="entry name" value="DIHYDROOROTATE DEHYDROGENASE (QUINONE), MITOCHONDRIAL"/>
    <property type="match status" value="1"/>
</dbReference>
<evidence type="ECO:0000313" key="17">
    <source>
        <dbReference type="EMBL" id="OGG26080.1"/>
    </source>
</evidence>
<evidence type="ECO:0000259" key="16">
    <source>
        <dbReference type="SMART" id="SM00756"/>
    </source>
</evidence>
<proteinExistence type="inferred from homology"/>
<keyword evidence="11" id="KW-0560">Oxidoreductase</keyword>
<dbReference type="AlphaFoldDB" id="A0A1F6AMZ7"/>
<dbReference type="GO" id="GO:0004152">
    <property type="term" value="F:dihydroorotate dehydrogenase activity"/>
    <property type="evidence" value="ECO:0007669"/>
    <property type="project" value="TreeGrafter"/>
</dbReference>
<dbReference type="EMBL" id="MFJR01000014">
    <property type="protein sequence ID" value="OGG26080.1"/>
    <property type="molecule type" value="Genomic_DNA"/>
</dbReference>
<feature type="non-terminal residue" evidence="17">
    <location>
        <position position="471"/>
    </location>
</feature>
<keyword evidence="10 15" id="KW-1133">Transmembrane helix</keyword>
<dbReference type="InterPro" id="IPR013785">
    <property type="entry name" value="Aldolase_TIM"/>
</dbReference>
<dbReference type="Gene3D" id="3.20.20.70">
    <property type="entry name" value="Aldolase class I"/>
    <property type="match status" value="1"/>
</dbReference>
<evidence type="ECO:0000256" key="15">
    <source>
        <dbReference type="SAM" id="Phobius"/>
    </source>
</evidence>
<keyword evidence="8" id="KW-0874">Quinone</keyword>